<sequence length="174" mass="20432">MCLIKMCDVKQVSETKMPFSRDITMRLIQEYEKYPELYNVQDPLYKNKTKRQECLNKIAISLGCYGHITIGDVKKKINGLRTQYFNEMAKRKKSQTSGTATSDIYTSHWWCFEMLHFLENSAPVRKGESNLDLESVSQQYSVLTGYRAAKKKKFFFDCFDCFTLSFYKTVLKLK</sequence>
<name>A0ABD1DZH8_HYPHA</name>
<accession>A0ABD1DZH8</accession>
<keyword evidence="3" id="KW-1185">Reference proteome</keyword>
<proteinExistence type="predicted"/>
<evidence type="ECO:0000313" key="2">
    <source>
        <dbReference type="EMBL" id="KAL1487725.1"/>
    </source>
</evidence>
<dbReference type="InterPro" id="IPR006578">
    <property type="entry name" value="MADF-dom"/>
</dbReference>
<dbReference type="PROSITE" id="PS51029">
    <property type="entry name" value="MADF"/>
    <property type="match status" value="1"/>
</dbReference>
<dbReference type="PANTHER" id="PTHR21505:SF12">
    <property type="entry name" value="MADF DOMAIN-CONTAINING PROTEIN-RELATED"/>
    <property type="match status" value="1"/>
</dbReference>
<dbReference type="AlphaFoldDB" id="A0ABD1DZH8"/>
<protein>
    <recommendedName>
        <fullName evidence="1">MADF domain-containing protein</fullName>
    </recommendedName>
</protein>
<gene>
    <name evidence="2" type="ORF">ABEB36_015632</name>
</gene>
<evidence type="ECO:0000259" key="1">
    <source>
        <dbReference type="PROSITE" id="PS51029"/>
    </source>
</evidence>
<comment type="caution">
    <text evidence="2">The sequence shown here is derived from an EMBL/GenBank/DDBJ whole genome shotgun (WGS) entry which is preliminary data.</text>
</comment>
<reference evidence="2 3" key="1">
    <citation type="submission" date="2024-05" db="EMBL/GenBank/DDBJ databases">
        <title>Genetic variation in Jamaican populations of the coffee berry borer (Hypothenemus hampei).</title>
        <authorList>
            <person name="Errbii M."/>
            <person name="Myrie A."/>
        </authorList>
    </citation>
    <scope>NUCLEOTIDE SEQUENCE [LARGE SCALE GENOMIC DNA]</scope>
    <source>
        <strain evidence="2">JA-Hopewell-2020-01-JO</strain>
        <tissue evidence="2">Whole body</tissue>
    </source>
</reference>
<feature type="domain" description="MADF" evidence="1">
    <location>
        <begin position="26"/>
        <end position="123"/>
    </location>
</feature>
<dbReference type="EMBL" id="JBDJPC010000020">
    <property type="protein sequence ID" value="KAL1487725.1"/>
    <property type="molecule type" value="Genomic_DNA"/>
</dbReference>
<dbReference type="Proteomes" id="UP001566132">
    <property type="component" value="Unassembled WGS sequence"/>
</dbReference>
<dbReference type="PANTHER" id="PTHR21505">
    <property type="entry name" value="MADF DOMAIN-CONTAINING PROTEIN-RELATED"/>
    <property type="match status" value="1"/>
</dbReference>
<evidence type="ECO:0000313" key="3">
    <source>
        <dbReference type="Proteomes" id="UP001566132"/>
    </source>
</evidence>
<organism evidence="2 3">
    <name type="scientific">Hypothenemus hampei</name>
    <name type="common">Coffee berry borer</name>
    <dbReference type="NCBI Taxonomy" id="57062"/>
    <lineage>
        <taxon>Eukaryota</taxon>
        <taxon>Metazoa</taxon>
        <taxon>Ecdysozoa</taxon>
        <taxon>Arthropoda</taxon>
        <taxon>Hexapoda</taxon>
        <taxon>Insecta</taxon>
        <taxon>Pterygota</taxon>
        <taxon>Neoptera</taxon>
        <taxon>Endopterygota</taxon>
        <taxon>Coleoptera</taxon>
        <taxon>Polyphaga</taxon>
        <taxon>Cucujiformia</taxon>
        <taxon>Curculionidae</taxon>
        <taxon>Scolytinae</taxon>
        <taxon>Hypothenemus</taxon>
    </lineage>
</organism>
<dbReference type="Pfam" id="PF10545">
    <property type="entry name" value="MADF_DNA_bdg"/>
    <property type="match status" value="1"/>
</dbReference>
<dbReference type="SMART" id="SM00595">
    <property type="entry name" value="MADF"/>
    <property type="match status" value="1"/>
</dbReference>